<sequence>MPPMSVDDALLFIKKFEQFQNEDDARHESLLKSLANLNHKVTTLSIIPPYSHYTSHVTNTLQNSYLHTQTTTTTTHNHIFHSPSFSQWPKHQPPPKPPPQPNYLHSQQLLIPPSQSLSTITISYSCNRSLC</sequence>
<evidence type="ECO:0000256" key="1">
    <source>
        <dbReference type="SAM" id="MobiDB-lite"/>
    </source>
</evidence>
<gene>
    <name evidence="2" type="ORF">Lalb_Chr06g0171731</name>
</gene>
<protein>
    <submittedName>
        <fullName evidence="2">Uncharacterized protein</fullName>
    </submittedName>
</protein>
<dbReference type="AlphaFoldDB" id="A0A6A4QFJ1"/>
<dbReference type="EMBL" id="WOCE01000006">
    <property type="protein sequence ID" value="KAE9612319.1"/>
    <property type="molecule type" value="Genomic_DNA"/>
</dbReference>
<name>A0A6A4QFJ1_LUPAL</name>
<comment type="caution">
    <text evidence="2">The sequence shown here is derived from an EMBL/GenBank/DDBJ whole genome shotgun (WGS) entry which is preliminary data.</text>
</comment>
<proteinExistence type="predicted"/>
<feature type="region of interest" description="Disordered" evidence="1">
    <location>
        <begin position="82"/>
        <end position="103"/>
    </location>
</feature>
<dbReference type="Proteomes" id="UP000447434">
    <property type="component" value="Chromosome 6"/>
</dbReference>
<evidence type="ECO:0000313" key="3">
    <source>
        <dbReference type="Proteomes" id="UP000447434"/>
    </source>
</evidence>
<accession>A0A6A4QFJ1</accession>
<reference evidence="3" key="1">
    <citation type="journal article" date="2020" name="Nat. Commun.">
        <title>Genome sequence of the cluster root forming white lupin.</title>
        <authorList>
            <person name="Hufnagel B."/>
            <person name="Marques A."/>
            <person name="Soriano A."/>
            <person name="Marques L."/>
            <person name="Divol F."/>
            <person name="Doumas P."/>
            <person name="Sallet E."/>
            <person name="Mancinotti D."/>
            <person name="Carrere S."/>
            <person name="Marande W."/>
            <person name="Arribat S."/>
            <person name="Keller J."/>
            <person name="Huneau C."/>
            <person name="Blein T."/>
            <person name="Aime D."/>
            <person name="Laguerre M."/>
            <person name="Taylor J."/>
            <person name="Schubert V."/>
            <person name="Nelson M."/>
            <person name="Geu-Flores F."/>
            <person name="Crespi M."/>
            <person name="Gallardo-Guerrero K."/>
            <person name="Delaux P.-M."/>
            <person name="Salse J."/>
            <person name="Berges H."/>
            <person name="Guyot R."/>
            <person name="Gouzy J."/>
            <person name="Peret B."/>
        </authorList>
    </citation>
    <scope>NUCLEOTIDE SEQUENCE [LARGE SCALE GENOMIC DNA]</scope>
    <source>
        <strain evidence="3">cv. Amiga</strain>
    </source>
</reference>
<feature type="compositionally biased region" description="Pro residues" evidence="1">
    <location>
        <begin position="91"/>
        <end position="101"/>
    </location>
</feature>
<organism evidence="2 3">
    <name type="scientific">Lupinus albus</name>
    <name type="common">White lupine</name>
    <name type="synonym">Lupinus termis</name>
    <dbReference type="NCBI Taxonomy" id="3870"/>
    <lineage>
        <taxon>Eukaryota</taxon>
        <taxon>Viridiplantae</taxon>
        <taxon>Streptophyta</taxon>
        <taxon>Embryophyta</taxon>
        <taxon>Tracheophyta</taxon>
        <taxon>Spermatophyta</taxon>
        <taxon>Magnoliopsida</taxon>
        <taxon>eudicotyledons</taxon>
        <taxon>Gunneridae</taxon>
        <taxon>Pentapetalae</taxon>
        <taxon>rosids</taxon>
        <taxon>fabids</taxon>
        <taxon>Fabales</taxon>
        <taxon>Fabaceae</taxon>
        <taxon>Papilionoideae</taxon>
        <taxon>50 kb inversion clade</taxon>
        <taxon>genistoids sensu lato</taxon>
        <taxon>core genistoids</taxon>
        <taxon>Genisteae</taxon>
        <taxon>Lupinus</taxon>
    </lineage>
</organism>
<evidence type="ECO:0000313" key="2">
    <source>
        <dbReference type="EMBL" id="KAE9612319.1"/>
    </source>
</evidence>
<keyword evidence="3" id="KW-1185">Reference proteome</keyword>